<sequence length="219" mass="23254">MIPRALCFSIALAVLPLAAAADQVRLLAIGDSLTAGYGLAPRDGLVPQLQGWLRKRGHDVLVLNAGISGDTTEGGAKRVTAEIRANHPDAVIVELGGNDLLMDLPPRIPEANLDSILTQIDAAGLPALLVGIGRPERNERLRRSWAEIWPRLGARHGVLVHDNLYGPLLLLPESQRAHVLQEDHIHASKAGVAMIVEALGPRVEALIAEVEASKLAVGG</sequence>
<dbReference type="Gene3D" id="3.40.50.1110">
    <property type="entry name" value="SGNH hydrolase"/>
    <property type="match status" value="1"/>
</dbReference>
<evidence type="ECO:0000259" key="2">
    <source>
        <dbReference type="Pfam" id="PF13472"/>
    </source>
</evidence>
<evidence type="ECO:0000313" key="3">
    <source>
        <dbReference type="EMBL" id="MDT1063539.1"/>
    </source>
</evidence>
<proteinExistence type="predicted"/>
<dbReference type="Proteomes" id="UP001251085">
    <property type="component" value="Unassembled WGS sequence"/>
</dbReference>
<feature type="chain" id="PRO_5046315025" evidence="1">
    <location>
        <begin position="21"/>
        <end position="219"/>
    </location>
</feature>
<gene>
    <name evidence="3" type="ORF">RM190_16820</name>
</gene>
<dbReference type="InterPro" id="IPR013830">
    <property type="entry name" value="SGNH_hydro"/>
</dbReference>
<feature type="domain" description="SGNH hydrolase-type esterase" evidence="2">
    <location>
        <begin position="28"/>
        <end position="192"/>
    </location>
</feature>
<dbReference type="SUPFAM" id="SSF52266">
    <property type="entry name" value="SGNH hydrolase"/>
    <property type="match status" value="1"/>
</dbReference>
<keyword evidence="1" id="KW-0732">Signal</keyword>
<feature type="signal peptide" evidence="1">
    <location>
        <begin position="1"/>
        <end position="20"/>
    </location>
</feature>
<dbReference type="InterPro" id="IPR036514">
    <property type="entry name" value="SGNH_hydro_sf"/>
</dbReference>
<accession>A0ABU3EH76</accession>
<comment type="caution">
    <text evidence="3">The sequence shown here is derived from an EMBL/GenBank/DDBJ whole genome shotgun (WGS) entry which is preliminary data.</text>
</comment>
<dbReference type="RefSeq" id="WP_311760628.1">
    <property type="nucleotide sequence ID" value="NZ_JAVRQI010000013.1"/>
</dbReference>
<dbReference type="PANTHER" id="PTHR30383:SF24">
    <property type="entry name" value="THIOESTERASE 1_PROTEASE 1_LYSOPHOSPHOLIPASE L1"/>
    <property type="match status" value="1"/>
</dbReference>
<evidence type="ECO:0000256" key="1">
    <source>
        <dbReference type="SAM" id="SignalP"/>
    </source>
</evidence>
<dbReference type="InterPro" id="IPR051532">
    <property type="entry name" value="Ester_Hydrolysis_Enzymes"/>
</dbReference>
<name>A0ABU3EH76_9RHOB</name>
<evidence type="ECO:0000313" key="4">
    <source>
        <dbReference type="Proteomes" id="UP001251085"/>
    </source>
</evidence>
<reference evidence="4" key="1">
    <citation type="submission" date="2023-07" db="EMBL/GenBank/DDBJ databases">
        <title>Characterization of two Paracoccaceae strains isolated from Phycosphere and proposal of Xinfangfangia lacusdiani sp. nov.</title>
        <authorList>
            <person name="Deng Y."/>
            <person name="Zhang Y.Q."/>
        </authorList>
    </citation>
    <scope>NUCLEOTIDE SEQUENCE [LARGE SCALE GENOMIC DNA]</scope>
    <source>
        <strain evidence="4">CPCC 101403</strain>
    </source>
</reference>
<protein>
    <submittedName>
        <fullName evidence="3">GDSL-type esterase/lipase family protein</fullName>
    </submittedName>
</protein>
<dbReference type="PANTHER" id="PTHR30383">
    <property type="entry name" value="THIOESTERASE 1/PROTEASE 1/LYSOPHOSPHOLIPASE L1"/>
    <property type="match status" value="1"/>
</dbReference>
<dbReference type="EMBL" id="JAVRQI010000013">
    <property type="protein sequence ID" value="MDT1063539.1"/>
    <property type="molecule type" value="Genomic_DNA"/>
</dbReference>
<organism evidence="3 4">
    <name type="scientific">Paracoccus broussonetiae</name>
    <dbReference type="NCBI Taxonomy" id="3075834"/>
    <lineage>
        <taxon>Bacteria</taxon>
        <taxon>Pseudomonadati</taxon>
        <taxon>Pseudomonadota</taxon>
        <taxon>Alphaproteobacteria</taxon>
        <taxon>Rhodobacterales</taxon>
        <taxon>Paracoccaceae</taxon>
        <taxon>Paracoccus</taxon>
    </lineage>
</organism>
<dbReference type="Pfam" id="PF13472">
    <property type="entry name" value="Lipase_GDSL_2"/>
    <property type="match status" value="1"/>
</dbReference>
<keyword evidence="4" id="KW-1185">Reference proteome</keyword>